<feature type="domain" description="PPM-type phosphatase" evidence="2">
    <location>
        <begin position="16"/>
        <end position="214"/>
    </location>
</feature>
<dbReference type="PANTHER" id="PTHR43156">
    <property type="entry name" value="STAGE II SPORULATION PROTEIN E-RELATED"/>
    <property type="match status" value="1"/>
</dbReference>
<keyword evidence="1" id="KW-0378">Hydrolase</keyword>
<evidence type="ECO:0000259" key="2">
    <source>
        <dbReference type="Pfam" id="PF07228"/>
    </source>
</evidence>
<reference evidence="3" key="1">
    <citation type="journal article" date="2014" name="Front. Microbiol.">
        <title>High frequency of phylogenetically diverse reductive dehalogenase-homologous genes in deep subseafloor sedimentary metagenomes.</title>
        <authorList>
            <person name="Kawai M."/>
            <person name="Futagami T."/>
            <person name="Toyoda A."/>
            <person name="Takaki Y."/>
            <person name="Nishi S."/>
            <person name="Hori S."/>
            <person name="Arai W."/>
            <person name="Tsubouchi T."/>
            <person name="Morono Y."/>
            <person name="Uchiyama I."/>
            <person name="Ito T."/>
            <person name="Fujiyama A."/>
            <person name="Inagaki F."/>
            <person name="Takami H."/>
        </authorList>
    </citation>
    <scope>NUCLEOTIDE SEQUENCE</scope>
    <source>
        <strain evidence="3">Expedition CK06-06</strain>
    </source>
</reference>
<dbReference type="Gene3D" id="3.60.40.10">
    <property type="entry name" value="PPM-type phosphatase domain"/>
    <property type="match status" value="1"/>
</dbReference>
<dbReference type="AlphaFoldDB" id="X0S362"/>
<dbReference type="PANTHER" id="PTHR43156:SF9">
    <property type="entry name" value="HAMP DOMAIN-CONTAINING PROTEIN"/>
    <property type="match status" value="1"/>
</dbReference>
<proteinExistence type="predicted"/>
<name>X0S362_9ZZZZ</name>
<gene>
    <name evidence="3" type="ORF">S01H1_08300</name>
</gene>
<dbReference type="GO" id="GO:0016791">
    <property type="term" value="F:phosphatase activity"/>
    <property type="evidence" value="ECO:0007669"/>
    <property type="project" value="TreeGrafter"/>
</dbReference>
<dbReference type="EMBL" id="BARS01004261">
    <property type="protein sequence ID" value="GAF75449.1"/>
    <property type="molecule type" value="Genomic_DNA"/>
</dbReference>
<dbReference type="Pfam" id="PF07228">
    <property type="entry name" value="SpoIIE"/>
    <property type="match status" value="1"/>
</dbReference>
<dbReference type="InterPro" id="IPR001932">
    <property type="entry name" value="PPM-type_phosphatase-like_dom"/>
</dbReference>
<evidence type="ECO:0000256" key="1">
    <source>
        <dbReference type="ARBA" id="ARBA00022801"/>
    </source>
</evidence>
<organism evidence="3">
    <name type="scientific">marine sediment metagenome</name>
    <dbReference type="NCBI Taxonomy" id="412755"/>
    <lineage>
        <taxon>unclassified sequences</taxon>
        <taxon>metagenomes</taxon>
        <taxon>ecological metagenomes</taxon>
    </lineage>
</organism>
<comment type="caution">
    <text evidence="3">The sequence shown here is derived from an EMBL/GenBank/DDBJ whole genome shotgun (WGS) entry which is preliminary data.</text>
</comment>
<dbReference type="InterPro" id="IPR052016">
    <property type="entry name" value="Bact_Sigma-Reg"/>
</dbReference>
<sequence>DIVSGDFYWLHISDSKQFITAVDCTGHGVPGAFMSLIGHNSLNKIVKEYGFTEPAAILDQLNDEVSGTLAQQSDSDEVKDGMDLSLIVYDFKTREMQYAGAYNALYLIRDGELSETKADRFSIGLSSIKVGQKFTNHTIKVKKGDAFYLFSDGYADQFGGIHGKKFKTRNVKELLLSIQHMSMNEQKEHLDKIMEEWRGDLSQIDDILFIGMRITT</sequence>
<protein>
    <recommendedName>
        <fullName evidence="2">PPM-type phosphatase domain-containing protein</fullName>
    </recommendedName>
</protein>
<feature type="non-terminal residue" evidence="3">
    <location>
        <position position="1"/>
    </location>
</feature>
<accession>X0S362</accession>
<evidence type="ECO:0000313" key="3">
    <source>
        <dbReference type="EMBL" id="GAF75449.1"/>
    </source>
</evidence>
<dbReference type="InterPro" id="IPR036457">
    <property type="entry name" value="PPM-type-like_dom_sf"/>
</dbReference>